<dbReference type="Proteomes" id="UP001055879">
    <property type="component" value="Linkage Group LG03"/>
</dbReference>
<evidence type="ECO:0000313" key="1">
    <source>
        <dbReference type="EMBL" id="KAI3747629.1"/>
    </source>
</evidence>
<gene>
    <name evidence="1" type="ORF">L6452_10163</name>
</gene>
<comment type="caution">
    <text evidence="1">The sequence shown here is derived from an EMBL/GenBank/DDBJ whole genome shotgun (WGS) entry which is preliminary data.</text>
</comment>
<organism evidence="1 2">
    <name type="scientific">Arctium lappa</name>
    <name type="common">Greater burdock</name>
    <name type="synonym">Lappa major</name>
    <dbReference type="NCBI Taxonomy" id="4217"/>
    <lineage>
        <taxon>Eukaryota</taxon>
        <taxon>Viridiplantae</taxon>
        <taxon>Streptophyta</taxon>
        <taxon>Embryophyta</taxon>
        <taxon>Tracheophyta</taxon>
        <taxon>Spermatophyta</taxon>
        <taxon>Magnoliopsida</taxon>
        <taxon>eudicotyledons</taxon>
        <taxon>Gunneridae</taxon>
        <taxon>Pentapetalae</taxon>
        <taxon>asterids</taxon>
        <taxon>campanulids</taxon>
        <taxon>Asterales</taxon>
        <taxon>Asteraceae</taxon>
        <taxon>Carduoideae</taxon>
        <taxon>Cardueae</taxon>
        <taxon>Arctiinae</taxon>
        <taxon>Arctium</taxon>
    </lineage>
</organism>
<name>A0ACB9DLS5_ARCLA</name>
<reference evidence="1 2" key="2">
    <citation type="journal article" date="2022" name="Mol. Ecol. Resour.">
        <title>The genomes of chicory, endive, great burdock and yacon provide insights into Asteraceae paleo-polyploidization history and plant inulin production.</title>
        <authorList>
            <person name="Fan W."/>
            <person name="Wang S."/>
            <person name="Wang H."/>
            <person name="Wang A."/>
            <person name="Jiang F."/>
            <person name="Liu H."/>
            <person name="Zhao H."/>
            <person name="Xu D."/>
            <person name="Zhang Y."/>
        </authorList>
    </citation>
    <scope>NUCLEOTIDE SEQUENCE [LARGE SCALE GENOMIC DNA]</scope>
    <source>
        <strain evidence="2">cv. Niubang</strain>
    </source>
</reference>
<accession>A0ACB9DLS5</accession>
<protein>
    <submittedName>
        <fullName evidence="1">Uncharacterized protein</fullName>
    </submittedName>
</protein>
<sequence length="641" mass="69129">MISRSLNPFPTYPFHPPHLSSLLSQTKMGACCSKTSTIPSTPIPPEVKTKPNPPEQPENKNKIPAVAIVATAATEQQVPKKEVLVVKHRKSHEIDRHPDQETRKSIDRKKTPNSSPVTDVSQSATTTTTAAAVVSNGEPGKTGAVRTSSCTKEEVDAILIQCGRLSRSSSGVKPAGGETPSRGRRYSGSKRSYDFDMEMGCKNDDDEVVDGDHHRRQREPRVSSPSSRRRSRERDPQQQRSGSKERGSGNSNGGGRRVSRSPNRRSESPNPNSTTAAAGSSNSRPGKMVSVPATDKTGGGGEVVAGVGSGVKRIQVKRNTGEAAVAVGSRTAASPRARSPARANLRVLNENQNQQPLTLSRSNSRKAEHSPYRRNPLAEIDTNAAGSEQLAIKVQMQKPNGEKMMNNKTHNVVVTKNCIAKEHQVIDEAKIAVENPKIVSRTRSSRLSRDLDINPETLLNPNPTSYASLLLEDIQNFHQKTTTTTTVAAVAAAPPAFSLPACVSKACSILEAVADLNSATSSNDRQLKKDNLVESEMVVNDDLMEPSLHKYVTVRRGGDADTEEQESSGSNSFAGSQQLSWMSSSWEPNSADSSNCWSSSRSNARDTELLRSGEYPRNGIGRGRVGRSAYSLPNNTTVAST</sequence>
<evidence type="ECO:0000313" key="2">
    <source>
        <dbReference type="Proteomes" id="UP001055879"/>
    </source>
</evidence>
<dbReference type="EMBL" id="CM042049">
    <property type="protein sequence ID" value="KAI3747629.1"/>
    <property type="molecule type" value="Genomic_DNA"/>
</dbReference>
<reference evidence="2" key="1">
    <citation type="journal article" date="2022" name="Mol. Ecol. Resour.">
        <title>The genomes of chicory, endive, great burdock and yacon provide insights into Asteraceae palaeo-polyploidization history and plant inulin production.</title>
        <authorList>
            <person name="Fan W."/>
            <person name="Wang S."/>
            <person name="Wang H."/>
            <person name="Wang A."/>
            <person name="Jiang F."/>
            <person name="Liu H."/>
            <person name="Zhao H."/>
            <person name="Xu D."/>
            <person name="Zhang Y."/>
        </authorList>
    </citation>
    <scope>NUCLEOTIDE SEQUENCE [LARGE SCALE GENOMIC DNA]</scope>
    <source>
        <strain evidence="2">cv. Niubang</strain>
    </source>
</reference>
<proteinExistence type="predicted"/>
<keyword evidence="2" id="KW-1185">Reference proteome</keyword>